<feature type="domain" description="Band 7" evidence="3">
    <location>
        <begin position="1"/>
        <end position="141"/>
    </location>
</feature>
<evidence type="ECO:0000259" key="3">
    <source>
        <dbReference type="SMART" id="SM00244"/>
    </source>
</evidence>
<reference evidence="5" key="1">
    <citation type="submission" date="2025-08" db="UniProtKB">
        <authorList>
            <consortium name="RefSeq"/>
        </authorList>
    </citation>
    <scope>IDENTIFICATION</scope>
</reference>
<dbReference type="Proteomes" id="UP000515161">
    <property type="component" value="Unplaced"/>
</dbReference>
<protein>
    <submittedName>
        <fullName evidence="5">Band 7 protein AGAP004871</fullName>
    </submittedName>
</protein>
<sequence>MTYQNNSGIEKEISFCLFWFIPWLDAIQKVDLRTASFTIQPQEVLTADGVPLMVDAVVFYRVVDPSLWVTRVENGHTLSGPNDPEWHAGHTHSDRHTVTEDKHGKEVLYSASRLWGVQVQRVELKNVTLPFTLQRSMASEAEAIGKARAMYTNTHTHRLSHTLLL</sequence>
<dbReference type="InParanoid" id="A0A6P8TDP3"/>
<dbReference type="SMART" id="SM00244">
    <property type="entry name" value="PHB"/>
    <property type="match status" value="1"/>
</dbReference>
<evidence type="ECO:0000256" key="2">
    <source>
        <dbReference type="SAM" id="MobiDB-lite"/>
    </source>
</evidence>
<dbReference type="RefSeq" id="XP_034061999.1">
    <property type="nucleotide sequence ID" value="XM_034206108.1"/>
</dbReference>
<evidence type="ECO:0000313" key="4">
    <source>
        <dbReference type="Proteomes" id="UP000515161"/>
    </source>
</evidence>
<dbReference type="Pfam" id="PF01145">
    <property type="entry name" value="Band_7"/>
    <property type="match status" value="1"/>
</dbReference>
<gene>
    <name evidence="5" type="primary">zgc:112408</name>
</gene>
<dbReference type="InterPro" id="IPR043202">
    <property type="entry name" value="Band-7_stomatin-like"/>
</dbReference>
<dbReference type="InterPro" id="IPR036013">
    <property type="entry name" value="Band_7/SPFH_dom_sf"/>
</dbReference>
<evidence type="ECO:0000256" key="1">
    <source>
        <dbReference type="ARBA" id="ARBA00008164"/>
    </source>
</evidence>
<dbReference type="GO" id="GO:0005886">
    <property type="term" value="C:plasma membrane"/>
    <property type="evidence" value="ECO:0007669"/>
    <property type="project" value="InterPro"/>
</dbReference>
<organism evidence="4 5">
    <name type="scientific">Gymnodraco acuticeps</name>
    <name type="common">Antarctic dragonfish</name>
    <dbReference type="NCBI Taxonomy" id="8218"/>
    <lineage>
        <taxon>Eukaryota</taxon>
        <taxon>Metazoa</taxon>
        <taxon>Chordata</taxon>
        <taxon>Craniata</taxon>
        <taxon>Vertebrata</taxon>
        <taxon>Euteleostomi</taxon>
        <taxon>Actinopterygii</taxon>
        <taxon>Neopterygii</taxon>
        <taxon>Teleostei</taxon>
        <taxon>Neoteleostei</taxon>
        <taxon>Acanthomorphata</taxon>
        <taxon>Eupercaria</taxon>
        <taxon>Perciformes</taxon>
        <taxon>Notothenioidei</taxon>
        <taxon>Bathydraconidae</taxon>
        <taxon>Gymnodraco</taxon>
    </lineage>
</organism>
<name>A0A6P8TDP3_GYMAC</name>
<dbReference type="InterPro" id="IPR001972">
    <property type="entry name" value="Stomatin_HflK_fam"/>
</dbReference>
<comment type="similarity">
    <text evidence="1">Belongs to the band 7/mec-2 family.</text>
</comment>
<accession>A0A6P8TDP3</accession>
<dbReference type="InterPro" id="IPR001107">
    <property type="entry name" value="Band_7"/>
</dbReference>
<dbReference type="GeneID" id="117539784"/>
<dbReference type="PANTHER" id="PTHR10264:SF117">
    <property type="entry name" value="ERYTHROCYTE BAND 7 INTEGRAL MEMBRANE PROTEIN-LIKE"/>
    <property type="match status" value="1"/>
</dbReference>
<dbReference type="OrthoDB" id="2105077at2759"/>
<dbReference type="SUPFAM" id="SSF117892">
    <property type="entry name" value="Band 7/SPFH domain"/>
    <property type="match status" value="1"/>
</dbReference>
<dbReference type="AlphaFoldDB" id="A0A6P8TDP3"/>
<dbReference type="PANTHER" id="PTHR10264">
    <property type="entry name" value="BAND 7 PROTEIN-RELATED"/>
    <property type="match status" value="1"/>
</dbReference>
<proteinExistence type="inferred from homology"/>
<feature type="region of interest" description="Disordered" evidence="2">
    <location>
        <begin position="79"/>
        <end position="100"/>
    </location>
</feature>
<feature type="compositionally biased region" description="Basic and acidic residues" evidence="2">
    <location>
        <begin position="84"/>
        <end position="100"/>
    </location>
</feature>
<evidence type="ECO:0000313" key="5">
    <source>
        <dbReference type="RefSeq" id="XP_034061999.1"/>
    </source>
</evidence>
<dbReference type="KEGG" id="gacu:117539784"/>
<dbReference type="Gene3D" id="3.30.479.30">
    <property type="entry name" value="Band 7 domain"/>
    <property type="match status" value="1"/>
</dbReference>
<dbReference type="PRINTS" id="PR00721">
    <property type="entry name" value="STOMATIN"/>
</dbReference>
<keyword evidence="4" id="KW-1185">Reference proteome</keyword>